<sequence length="266" mass="28951">MIVGVDHIALACTDLEAGQRALESLGLDQRFADRGVMNAPQKKDLLNAYGPLHDIAVFDPQSGTAIEITAHDVAQASTHNGFTPVLDLSVERKGEREGAELDCVTAAYGEGYELYRLPDLDTYCFLRSGQEKSALRAGILTVSDFEGSLAFFTGGLSAKVERQDVVAERRWAVVKLPGVMPKWRLELLIVEDPISHKRTMRLDDAGWPCLACLTTSIEADGEKLRQASAGRVGEIFDLEVNGKALRILLATGPSGELVELIEISKK</sequence>
<proteinExistence type="predicted"/>
<dbReference type="RefSeq" id="WP_265680450.1">
    <property type="nucleotide sequence ID" value="NZ_CP120863.1"/>
</dbReference>
<dbReference type="EMBL" id="CP120863">
    <property type="protein sequence ID" value="WFE89356.1"/>
    <property type="molecule type" value="Genomic_DNA"/>
</dbReference>
<dbReference type="Gene3D" id="3.10.180.10">
    <property type="entry name" value="2,3-Dihydroxybiphenyl 1,2-Dioxygenase, domain 1"/>
    <property type="match status" value="1"/>
</dbReference>
<evidence type="ECO:0000313" key="2">
    <source>
        <dbReference type="Proteomes" id="UP001209803"/>
    </source>
</evidence>
<name>A0ABY8F1V5_9HYPH</name>
<protein>
    <recommendedName>
        <fullName evidence="3">VOC family protein</fullName>
    </recommendedName>
</protein>
<dbReference type="InterPro" id="IPR029068">
    <property type="entry name" value="Glyas_Bleomycin-R_OHBP_Dase"/>
</dbReference>
<reference evidence="1 2" key="1">
    <citation type="submission" date="2023-03" db="EMBL/GenBank/DDBJ databases">
        <title>Roseibium porphyridii sp. nov. and Roseibium rhodosorbium sp. nov. isolated from marine algae, Porphyridium cruentum and Rhodosorus marinus, respectively.</title>
        <authorList>
            <person name="Lee M.W."/>
            <person name="Choi B.J."/>
            <person name="Lee J.K."/>
            <person name="Choi D.G."/>
            <person name="Baek J.H."/>
            <person name="Bayburt H."/>
            <person name="Kim J.M."/>
            <person name="Han D.M."/>
            <person name="Kim K.H."/>
            <person name="Jeon C.O."/>
        </authorList>
    </citation>
    <scope>NUCLEOTIDE SEQUENCE [LARGE SCALE GENOMIC DNA]</scope>
    <source>
        <strain evidence="1 2">KMA01</strain>
    </source>
</reference>
<evidence type="ECO:0000313" key="1">
    <source>
        <dbReference type="EMBL" id="WFE89356.1"/>
    </source>
</evidence>
<accession>A0ABY8F1V5</accession>
<gene>
    <name evidence="1" type="ORF">K1718_24905</name>
</gene>
<organism evidence="1 2">
    <name type="scientific">Roseibium porphyridii</name>
    <dbReference type="NCBI Taxonomy" id="2866279"/>
    <lineage>
        <taxon>Bacteria</taxon>
        <taxon>Pseudomonadati</taxon>
        <taxon>Pseudomonadota</taxon>
        <taxon>Alphaproteobacteria</taxon>
        <taxon>Hyphomicrobiales</taxon>
        <taxon>Stappiaceae</taxon>
        <taxon>Roseibium</taxon>
    </lineage>
</organism>
<keyword evidence="2" id="KW-1185">Reference proteome</keyword>
<dbReference type="Proteomes" id="UP001209803">
    <property type="component" value="Chromosome"/>
</dbReference>
<dbReference type="SUPFAM" id="SSF54593">
    <property type="entry name" value="Glyoxalase/Bleomycin resistance protein/Dihydroxybiphenyl dioxygenase"/>
    <property type="match status" value="1"/>
</dbReference>
<evidence type="ECO:0008006" key="3">
    <source>
        <dbReference type="Google" id="ProtNLM"/>
    </source>
</evidence>